<accession>A0A2A9MD63</accession>
<dbReference type="AlphaFoldDB" id="A0A2A9MD63"/>
<dbReference type="OrthoDB" id="332105at2759"/>
<evidence type="ECO:0000313" key="2">
    <source>
        <dbReference type="EMBL" id="PFH35819.1"/>
    </source>
</evidence>
<feature type="region of interest" description="Disordered" evidence="1">
    <location>
        <begin position="1"/>
        <end position="23"/>
    </location>
</feature>
<dbReference type="Proteomes" id="UP000224006">
    <property type="component" value="Chromosome IV"/>
</dbReference>
<comment type="caution">
    <text evidence="2">The sequence shown here is derived from an EMBL/GenBank/DDBJ whole genome shotgun (WGS) entry which is preliminary data.</text>
</comment>
<protein>
    <submittedName>
        <fullName evidence="2">Uncharacterized protein</fullName>
    </submittedName>
</protein>
<feature type="compositionally biased region" description="Polar residues" evidence="1">
    <location>
        <begin position="341"/>
        <end position="365"/>
    </location>
</feature>
<name>A0A2A9MD63_BESBE</name>
<dbReference type="RefSeq" id="XP_029219828.1">
    <property type="nucleotide sequence ID" value="XM_029363905.1"/>
</dbReference>
<evidence type="ECO:0000256" key="1">
    <source>
        <dbReference type="SAM" id="MobiDB-lite"/>
    </source>
</evidence>
<feature type="compositionally biased region" description="Basic residues" evidence="1">
    <location>
        <begin position="419"/>
        <end position="428"/>
    </location>
</feature>
<keyword evidence="3" id="KW-1185">Reference proteome</keyword>
<reference evidence="2 3" key="1">
    <citation type="submission" date="2017-09" db="EMBL/GenBank/DDBJ databases">
        <title>Genome sequencing of Besnoitia besnoiti strain Bb-Ger1.</title>
        <authorList>
            <person name="Schares G."/>
            <person name="Venepally P."/>
            <person name="Lorenzi H.A."/>
        </authorList>
    </citation>
    <scope>NUCLEOTIDE SEQUENCE [LARGE SCALE GENOMIC DNA]</scope>
    <source>
        <strain evidence="2 3">Bb-Ger1</strain>
    </source>
</reference>
<feature type="compositionally biased region" description="Basic and acidic residues" evidence="1">
    <location>
        <begin position="383"/>
        <end position="399"/>
    </location>
</feature>
<proteinExistence type="predicted"/>
<feature type="compositionally biased region" description="Low complexity" evidence="1">
    <location>
        <begin position="400"/>
        <end position="409"/>
    </location>
</feature>
<dbReference type="KEGG" id="bbes:BESB_054700"/>
<organism evidence="2 3">
    <name type="scientific">Besnoitia besnoiti</name>
    <name type="common">Apicomplexan protozoan</name>
    <dbReference type="NCBI Taxonomy" id="94643"/>
    <lineage>
        <taxon>Eukaryota</taxon>
        <taxon>Sar</taxon>
        <taxon>Alveolata</taxon>
        <taxon>Apicomplexa</taxon>
        <taxon>Conoidasida</taxon>
        <taxon>Coccidia</taxon>
        <taxon>Eucoccidiorida</taxon>
        <taxon>Eimeriorina</taxon>
        <taxon>Sarcocystidae</taxon>
        <taxon>Besnoitia</taxon>
    </lineage>
</organism>
<feature type="region of interest" description="Disordered" evidence="1">
    <location>
        <begin position="160"/>
        <end position="190"/>
    </location>
</feature>
<sequence>MAAPRARAASGETCAASPDAGAESAANVHEQLELLRAAAPRLSPQPLLLCWPPSACSRAPQFGLSPAPSALPAAAVGSFEDVLALEKHAAVSQVKRQERVSSSLAHALFEALSARGESGEATDATFDSFLRRLAAKAEAALQGAQRCDICGRHGCGDEDSVGEQEAAASAPGGKRKKANPSTPQRRGSSGAKHAALCVVPLLNPVRRIVSLTPPKRVCEACFRVLHLPQLLSVSVASVVSGAPLTRSVFSDVLEHFASVNGYTDLAVAGARLQQAVSLAFSVSLLKRQVNWRLEKLSSPSLDSFFSSLAACAPVISGTDDGAVSENRLHRGAAEESKAKRTASSEGSTQAKRQRSASSARVSMQTDDGGEKALAQAHISQAGKRKETEKKAGVPAERKSSSSATSTPAARQKDGQQQRKNPKKRKQAT</sequence>
<dbReference type="EMBL" id="NWUJ01000004">
    <property type="protein sequence ID" value="PFH35819.1"/>
    <property type="molecule type" value="Genomic_DNA"/>
</dbReference>
<feature type="region of interest" description="Disordered" evidence="1">
    <location>
        <begin position="328"/>
        <end position="428"/>
    </location>
</feature>
<gene>
    <name evidence="2" type="ORF">BESB_054700</name>
</gene>
<dbReference type="GeneID" id="40310399"/>
<feature type="compositionally biased region" description="Basic and acidic residues" evidence="1">
    <location>
        <begin position="328"/>
        <end position="338"/>
    </location>
</feature>
<evidence type="ECO:0000313" key="3">
    <source>
        <dbReference type="Proteomes" id="UP000224006"/>
    </source>
</evidence>
<dbReference type="VEuPathDB" id="ToxoDB:BESB_054700"/>